<dbReference type="PANTHER" id="PTHR10429:SF0">
    <property type="entry name" value="DNA-3-METHYLADENINE GLYCOSYLASE"/>
    <property type="match status" value="1"/>
</dbReference>
<evidence type="ECO:0000313" key="6">
    <source>
        <dbReference type="EMBL" id="PYY29732.1"/>
    </source>
</evidence>
<evidence type="ECO:0000256" key="2">
    <source>
        <dbReference type="ARBA" id="ARBA00022763"/>
    </source>
</evidence>
<dbReference type="Gene3D" id="3.10.300.10">
    <property type="entry name" value="Methylpurine-DNA glycosylase (MPG)"/>
    <property type="match status" value="1"/>
</dbReference>
<protein>
    <recommendedName>
        <fullName evidence="5">Putative 3-methyladenine DNA glycosylase</fullName>
        <ecNumber evidence="5">3.2.2.-</ecNumber>
    </recommendedName>
</protein>
<dbReference type="NCBIfam" id="TIGR00567">
    <property type="entry name" value="3mg"/>
    <property type="match status" value="1"/>
</dbReference>
<dbReference type="AlphaFoldDB" id="A0A2W0CI50"/>
<comment type="similarity">
    <text evidence="1 5">Belongs to the DNA glycosylase MPG family.</text>
</comment>
<organism evidence="6 7">
    <name type="scientific">Paenibacillus illinoisensis</name>
    <dbReference type="NCBI Taxonomy" id="59845"/>
    <lineage>
        <taxon>Bacteria</taxon>
        <taxon>Bacillati</taxon>
        <taxon>Bacillota</taxon>
        <taxon>Bacilli</taxon>
        <taxon>Bacillales</taxon>
        <taxon>Paenibacillaceae</taxon>
        <taxon>Paenibacillus</taxon>
    </lineage>
</organism>
<evidence type="ECO:0000256" key="3">
    <source>
        <dbReference type="ARBA" id="ARBA00022801"/>
    </source>
</evidence>
<dbReference type="GO" id="GO:0006284">
    <property type="term" value="P:base-excision repair"/>
    <property type="evidence" value="ECO:0007669"/>
    <property type="project" value="InterPro"/>
</dbReference>
<dbReference type="EC" id="3.2.2.-" evidence="5"/>
<evidence type="ECO:0000256" key="4">
    <source>
        <dbReference type="ARBA" id="ARBA00023204"/>
    </source>
</evidence>
<dbReference type="Proteomes" id="UP000247459">
    <property type="component" value="Unassembled WGS sequence"/>
</dbReference>
<dbReference type="RefSeq" id="WP_110757966.1">
    <property type="nucleotide sequence ID" value="NZ_PRLG01000015.1"/>
</dbReference>
<dbReference type="InterPro" id="IPR003180">
    <property type="entry name" value="MPG"/>
</dbReference>
<gene>
    <name evidence="6" type="ORF">PIL02S_01932</name>
</gene>
<accession>A0A2W0CI50</accession>
<evidence type="ECO:0000256" key="1">
    <source>
        <dbReference type="ARBA" id="ARBA00009232"/>
    </source>
</evidence>
<keyword evidence="2 5" id="KW-0227">DNA damage</keyword>
<dbReference type="GO" id="GO:0003677">
    <property type="term" value="F:DNA binding"/>
    <property type="evidence" value="ECO:0007669"/>
    <property type="project" value="InterPro"/>
</dbReference>
<sequence>MDRTFLEQDTLWVAEQLIGCYLVSRTKTGIIRVQITETEAYKGGEDPASRVYRGITPRTQVMFGKVGHLNVYFIYGMYFCMNVVAHRLGSVGGGLLRGAKPIEGIELIRANRPGKPDRTLLNGPAKLTQGLIISKNSKMAKSEPLLH</sequence>
<keyword evidence="6" id="KW-0326">Glycosidase</keyword>
<proteinExistence type="inferred from homology"/>
<evidence type="ECO:0000256" key="5">
    <source>
        <dbReference type="HAMAP-Rule" id="MF_00527"/>
    </source>
</evidence>
<evidence type="ECO:0000313" key="7">
    <source>
        <dbReference type="Proteomes" id="UP000247459"/>
    </source>
</evidence>
<dbReference type="InterPro" id="IPR011034">
    <property type="entry name" value="Formyl_transferase-like_C_sf"/>
</dbReference>
<reference evidence="6 7" key="1">
    <citation type="submission" date="2018-01" db="EMBL/GenBank/DDBJ databases">
        <title>Genome sequence of the PGP bacterium Paenibacillus illinoisensis E3.</title>
        <authorList>
            <person name="Rolli E."/>
            <person name="Marasco R."/>
            <person name="Bessem C."/>
            <person name="Michoud G."/>
            <person name="Gaiarsa S."/>
            <person name="Borin S."/>
            <person name="Daffonchio D."/>
        </authorList>
    </citation>
    <scope>NUCLEOTIDE SEQUENCE [LARGE SCALE GENOMIC DNA]</scope>
    <source>
        <strain evidence="6 7">E3</strain>
    </source>
</reference>
<keyword evidence="4 5" id="KW-0234">DNA repair</keyword>
<dbReference type="OrthoDB" id="9794313at2"/>
<dbReference type="SUPFAM" id="SSF50486">
    <property type="entry name" value="FMT C-terminal domain-like"/>
    <property type="match status" value="1"/>
</dbReference>
<name>A0A2W0CI50_9BACL</name>
<comment type="caution">
    <text evidence="6">The sequence shown here is derived from an EMBL/GenBank/DDBJ whole genome shotgun (WGS) entry which is preliminary data.</text>
</comment>
<dbReference type="GO" id="GO:0003905">
    <property type="term" value="F:alkylbase DNA N-glycosylase activity"/>
    <property type="evidence" value="ECO:0007669"/>
    <property type="project" value="InterPro"/>
</dbReference>
<dbReference type="HAMAP" id="MF_00527">
    <property type="entry name" value="3MGH"/>
    <property type="match status" value="1"/>
</dbReference>
<dbReference type="PANTHER" id="PTHR10429">
    <property type="entry name" value="DNA-3-METHYLADENINE GLYCOSYLASE"/>
    <property type="match status" value="1"/>
</dbReference>
<dbReference type="CDD" id="cd00540">
    <property type="entry name" value="AAG"/>
    <property type="match status" value="1"/>
</dbReference>
<dbReference type="EMBL" id="PRLG01000015">
    <property type="protein sequence ID" value="PYY29732.1"/>
    <property type="molecule type" value="Genomic_DNA"/>
</dbReference>
<keyword evidence="3 5" id="KW-0378">Hydrolase</keyword>
<dbReference type="Pfam" id="PF02245">
    <property type="entry name" value="Pur_DNA_glyco"/>
    <property type="match status" value="1"/>
</dbReference>
<dbReference type="InterPro" id="IPR036995">
    <property type="entry name" value="MPG_sf"/>
</dbReference>